<proteinExistence type="predicted"/>
<reference evidence="1 2" key="1">
    <citation type="submission" date="2018-01" db="EMBL/GenBank/DDBJ databases">
        <title>Whole genome sequencing of Histamine producing bacteria.</title>
        <authorList>
            <person name="Butler K."/>
        </authorList>
    </citation>
    <scope>NUCLEOTIDE SEQUENCE [LARGE SCALE GENOMIC DNA]</scope>
    <source>
        <strain evidence="1 2">JCM 12947</strain>
    </source>
</reference>
<evidence type="ECO:0000313" key="2">
    <source>
        <dbReference type="Proteomes" id="UP000240987"/>
    </source>
</evidence>
<accession>A0A2T3JLL1</accession>
<dbReference type="PANTHER" id="PTHR30363">
    <property type="entry name" value="HTH-TYPE TRANSCRIPTIONAL REGULATOR SRLR-RELATED"/>
    <property type="match status" value="1"/>
</dbReference>
<dbReference type="RefSeq" id="WP_107242068.1">
    <property type="nucleotide sequence ID" value="NZ_PYMJ01000005.1"/>
</dbReference>
<dbReference type="EMBL" id="PYMJ01000005">
    <property type="protein sequence ID" value="PSU49858.1"/>
    <property type="molecule type" value="Genomic_DNA"/>
</dbReference>
<comment type="caution">
    <text evidence="1">The sequence shown here is derived from an EMBL/GenBank/DDBJ whole genome shotgun (WGS) entry which is preliminary data.</text>
</comment>
<dbReference type="InterPro" id="IPR050313">
    <property type="entry name" value="Carb_Metab_HTH_regulators"/>
</dbReference>
<protein>
    <submittedName>
        <fullName evidence="1">Transcriptional regulator</fullName>
    </submittedName>
</protein>
<dbReference type="OrthoDB" id="155998at2"/>
<sequence length="206" mass="23803">MKTIDKILYHMKRKGPVTAKILSQEFSLTTMGVRQHLQGLEDEGLVDFHDVKVKVGRPTRHWSLTPQAHSRFADRHGDLIIQMLDSVEDIFGSVGLNQIIERRENQTFEQYQYAMANSSTLKEKLEILTTLREQEGYMAELQQNGDEFILLENHCPICHAAKRCPSLCKSELSVFRRLLGNNCSIERHEHIIAGERRCAYRIHNSE</sequence>
<gene>
    <name evidence="1" type="ORF">C9J12_07010</name>
</gene>
<dbReference type="AlphaFoldDB" id="A0A2T3JLL1"/>
<evidence type="ECO:0000313" key="1">
    <source>
        <dbReference type="EMBL" id="PSU49858.1"/>
    </source>
</evidence>
<dbReference type="PANTHER" id="PTHR30363:SF28">
    <property type="entry name" value="TRANSCRIPTIONAL REGULATORY PROTEIN-RELATED"/>
    <property type="match status" value="1"/>
</dbReference>
<name>A0A2T3JLL1_9GAMM</name>
<dbReference type="InterPro" id="IPR036390">
    <property type="entry name" value="WH_DNA-bd_sf"/>
</dbReference>
<dbReference type="Gene3D" id="1.10.10.10">
    <property type="entry name" value="Winged helix-like DNA-binding domain superfamily/Winged helix DNA-binding domain"/>
    <property type="match status" value="1"/>
</dbReference>
<organism evidence="1 2">
    <name type="scientific">Photobacterium frigidiphilum</name>
    <dbReference type="NCBI Taxonomy" id="264736"/>
    <lineage>
        <taxon>Bacteria</taxon>
        <taxon>Pseudomonadati</taxon>
        <taxon>Pseudomonadota</taxon>
        <taxon>Gammaproteobacteria</taxon>
        <taxon>Vibrionales</taxon>
        <taxon>Vibrionaceae</taxon>
        <taxon>Photobacterium</taxon>
    </lineage>
</organism>
<keyword evidence="2" id="KW-1185">Reference proteome</keyword>
<dbReference type="SUPFAM" id="SSF46785">
    <property type="entry name" value="Winged helix' DNA-binding domain"/>
    <property type="match status" value="1"/>
</dbReference>
<dbReference type="Proteomes" id="UP000240987">
    <property type="component" value="Unassembled WGS sequence"/>
</dbReference>
<dbReference type="InterPro" id="IPR036388">
    <property type="entry name" value="WH-like_DNA-bd_sf"/>
</dbReference>